<sequence>MFPTLACLSKASRRALTPKRGNKDYYKGTRQAFVPGGHRTGAPGKHVIRGKAKYRIVDEKVRVFVAPPIEEIQNSAVRAMSQPCTDRRMFLTLSLLPPLRTFALRHLLQQLKAYVSTTVPVSRAFNKELYGKLPRGGLTPEHYYKIAPRLDPAQVEASVQAETISQPQQ</sequence>
<proteinExistence type="inferred from homology"/>
<keyword evidence="3" id="KW-0809">Transit peptide</keyword>
<evidence type="ECO:0000256" key="1">
    <source>
        <dbReference type="ARBA" id="ARBA00004173"/>
    </source>
</evidence>
<dbReference type="GO" id="GO:0006412">
    <property type="term" value="P:translation"/>
    <property type="evidence" value="ECO:0007669"/>
    <property type="project" value="TreeGrafter"/>
</dbReference>
<keyword evidence="6" id="KW-0687">Ribonucleoprotein</keyword>
<keyword evidence="4" id="KW-0689">Ribosomal protein</keyword>
<accession>A0AAD7XIC9</accession>
<evidence type="ECO:0000256" key="3">
    <source>
        <dbReference type="ARBA" id="ARBA00022946"/>
    </source>
</evidence>
<keyword evidence="8" id="KW-1185">Reference proteome</keyword>
<reference evidence="7" key="1">
    <citation type="submission" date="2022-11" db="EMBL/GenBank/DDBJ databases">
        <title>Genome Sequence of Cubamyces cubensis.</title>
        <authorList>
            <person name="Buettner E."/>
        </authorList>
    </citation>
    <scope>NUCLEOTIDE SEQUENCE</scope>
    <source>
        <strain evidence="7">MPL-01</strain>
    </source>
</reference>
<name>A0AAD7XIC9_9APHY</name>
<evidence type="ECO:0000256" key="6">
    <source>
        <dbReference type="ARBA" id="ARBA00023274"/>
    </source>
</evidence>
<evidence type="ECO:0000313" key="8">
    <source>
        <dbReference type="Proteomes" id="UP001215151"/>
    </source>
</evidence>
<gene>
    <name evidence="7" type="ORF">ONZ51_g769</name>
</gene>
<dbReference type="InterPro" id="IPR019189">
    <property type="entry name" value="Ribosomal_mL41"/>
</dbReference>
<dbReference type="GO" id="GO:0005762">
    <property type="term" value="C:mitochondrial large ribosomal subunit"/>
    <property type="evidence" value="ECO:0007669"/>
    <property type="project" value="InterPro"/>
</dbReference>
<dbReference type="PANTHER" id="PTHR21338">
    <property type="entry name" value="MITOCHONDRIAL RIBOSOMAL PROTEIN L41"/>
    <property type="match status" value="1"/>
</dbReference>
<protein>
    <submittedName>
        <fullName evidence="7">Uncharacterized protein</fullName>
    </submittedName>
</protein>
<comment type="subcellular location">
    <subcellularLocation>
        <location evidence="1">Mitochondrion</location>
    </subcellularLocation>
</comment>
<dbReference type="Proteomes" id="UP001215151">
    <property type="component" value="Unassembled WGS sequence"/>
</dbReference>
<dbReference type="Pfam" id="PF09809">
    <property type="entry name" value="MRP-L27"/>
    <property type="match status" value="1"/>
</dbReference>
<evidence type="ECO:0000256" key="2">
    <source>
        <dbReference type="ARBA" id="ARBA00010152"/>
    </source>
</evidence>
<dbReference type="GO" id="GO:0003735">
    <property type="term" value="F:structural constituent of ribosome"/>
    <property type="evidence" value="ECO:0007669"/>
    <property type="project" value="InterPro"/>
</dbReference>
<dbReference type="EMBL" id="JAPEVG010000009">
    <property type="protein sequence ID" value="KAJ8497063.1"/>
    <property type="molecule type" value="Genomic_DNA"/>
</dbReference>
<evidence type="ECO:0000256" key="4">
    <source>
        <dbReference type="ARBA" id="ARBA00022980"/>
    </source>
</evidence>
<keyword evidence="5" id="KW-0496">Mitochondrion</keyword>
<comment type="similarity">
    <text evidence="2">Belongs to the mitochondrion-specific ribosomal protein mL41 family.</text>
</comment>
<dbReference type="AlphaFoldDB" id="A0AAD7XIC9"/>
<evidence type="ECO:0000313" key="7">
    <source>
        <dbReference type="EMBL" id="KAJ8497063.1"/>
    </source>
</evidence>
<dbReference type="PANTHER" id="PTHR21338:SF0">
    <property type="entry name" value="LARGE RIBOSOMAL SUBUNIT PROTEIN ML41"/>
    <property type="match status" value="1"/>
</dbReference>
<evidence type="ECO:0000256" key="5">
    <source>
        <dbReference type="ARBA" id="ARBA00023128"/>
    </source>
</evidence>
<organism evidence="7 8">
    <name type="scientific">Trametes cubensis</name>
    <dbReference type="NCBI Taxonomy" id="1111947"/>
    <lineage>
        <taxon>Eukaryota</taxon>
        <taxon>Fungi</taxon>
        <taxon>Dikarya</taxon>
        <taxon>Basidiomycota</taxon>
        <taxon>Agaricomycotina</taxon>
        <taxon>Agaricomycetes</taxon>
        <taxon>Polyporales</taxon>
        <taxon>Polyporaceae</taxon>
        <taxon>Trametes</taxon>
    </lineage>
</organism>
<comment type="caution">
    <text evidence="7">The sequence shown here is derived from an EMBL/GenBank/DDBJ whole genome shotgun (WGS) entry which is preliminary data.</text>
</comment>